<evidence type="ECO:0000313" key="1">
    <source>
        <dbReference type="EMBL" id="KAL2742405.1"/>
    </source>
</evidence>
<accession>A0ABD2CC91</accession>
<name>A0ABD2CC91_VESMC</name>
<sequence>MAGNGWHVIGVGVKFHVGPCRLLSEVGGTLGKRVRDIDKKGRLENERGKVRLDVGLQVLAAWLSGLSKALNSLQVSSQQNNVVPSVNLAAVLHGKFS</sequence>
<comment type="caution">
    <text evidence="1">The sequence shown here is derived from an EMBL/GenBank/DDBJ whole genome shotgun (WGS) entry which is preliminary data.</text>
</comment>
<dbReference type="Proteomes" id="UP001607303">
    <property type="component" value="Unassembled WGS sequence"/>
</dbReference>
<dbReference type="AlphaFoldDB" id="A0ABD2CC91"/>
<reference evidence="1 2" key="1">
    <citation type="journal article" date="2024" name="Ann. Entomol. Soc. Am.">
        <title>Genomic analyses of the southern and eastern yellowjacket wasps (Hymenoptera: Vespidae) reveal evolutionary signatures of social life.</title>
        <authorList>
            <person name="Catto M.A."/>
            <person name="Caine P.B."/>
            <person name="Orr S.E."/>
            <person name="Hunt B.G."/>
            <person name="Goodisman M.A.D."/>
        </authorList>
    </citation>
    <scope>NUCLEOTIDE SEQUENCE [LARGE SCALE GENOMIC DNA]</scope>
    <source>
        <strain evidence="1">232</strain>
        <tissue evidence="1">Head and thorax</tissue>
    </source>
</reference>
<dbReference type="EMBL" id="JAYRBN010000058">
    <property type="protein sequence ID" value="KAL2742405.1"/>
    <property type="molecule type" value="Genomic_DNA"/>
</dbReference>
<evidence type="ECO:0000313" key="2">
    <source>
        <dbReference type="Proteomes" id="UP001607303"/>
    </source>
</evidence>
<gene>
    <name evidence="1" type="ORF">V1477_010034</name>
</gene>
<proteinExistence type="predicted"/>
<organism evidence="1 2">
    <name type="scientific">Vespula maculifrons</name>
    <name type="common">Eastern yellow jacket</name>
    <name type="synonym">Wasp</name>
    <dbReference type="NCBI Taxonomy" id="7453"/>
    <lineage>
        <taxon>Eukaryota</taxon>
        <taxon>Metazoa</taxon>
        <taxon>Ecdysozoa</taxon>
        <taxon>Arthropoda</taxon>
        <taxon>Hexapoda</taxon>
        <taxon>Insecta</taxon>
        <taxon>Pterygota</taxon>
        <taxon>Neoptera</taxon>
        <taxon>Endopterygota</taxon>
        <taxon>Hymenoptera</taxon>
        <taxon>Apocrita</taxon>
        <taxon>Aculeata</taxon>
        <taxon>Vespoidea</taxon>
        <taxon>Vespidae</taxon>
        <taxon>Vespinae</taxon>
        <taxon>Vespula</taxon>
    </lineage>
</organism>
<protein>
    <submittedName>
        <fullName evidence="1">Uncharacterized protein</fullName>
    </submittedName>
</protein>
<keyword evidence="2" id="KW-1185">Reference proteome</keyword>